<dbReference type="InterPro" id="IPR036465">
    <property type="entry name" value="vWFA_dom_sf"/>
</dbReference>
<dbReference type="EMBL" id="CP010519">
    <property type="protein sequence ID" value="AJE86941.1"/>
    <property type="molecule type" value="Genomic_DNA"/>
</dbReference>
<feature type="domain" description="VWFA" evidence="2">
    <location>
        <begin position="376"/>
        <end position="568"/>
    </location>
</feature>
<sequence length="577" mass="60733">MGRHNLPEEYGPEATQPHPGVRRRAVAIATVLVLTVTAGGAVAYSGGWLSGSSCEDDAVGLSVAASPDMAPALQAAADYSRENEITSDGRCMDIKVVSQDSFKTAGLLRTGKNTGFDVWVPDSQMWVQGTSDSGAASPLTTAGNVASTPLAVAAVPSAADKLGWPQKTYSWDELAEVAIKGDKAHVGTANPSLSATGLLALTELGAAPDGGDGRSRGVEVAGAIQKHIAEGDTTAADSLARDGQGKGNDALVLSEQASFTHNTKSKGTGGDLSLFYPKDGSPQLDYPYTLIDESEMTTDESRAALRFMTLLGEQEGKRILHEHGFRTNADEPSAELVTAAGGRSPQPYDDSDGEQPSPGEIQESLGIWTITAQSARLTTVIDASSSMADMVPELGGSRMSLMKNSLREGLKTFSEGEDEIGLWDFASDLDGDRDYRKIVDTKRITKSHVEDLEKGYEQLAPESTDETGLYDTVLAAYKDATSSYVDGKFNTVIVVTDGGNDTGDLSRSALLRRLAVLAKPGKPVPVIMLTIGPDADKDDAAQIAEATHGSSHEVEDPSKINSVILKAIMEAGIKAQQ</sequence>
<organism evidence="3 4">
    <name type="scientific">Streptomyces albus (strain ATCC 21838 / DSM 41398 / FERM P-419 / JCM 4703 / NBRC 107858)</name>
    <dbReference type="NCBI Taxonomy" id="1081613"/>
    <lineage>
        <taxon>Bacteria</taxon>
        <taxon>Bacillati</taxon>
        <taxon>Actinomycetota</taxon>
        <taxon>Actinomycetes</taxon>
        <taxon>Kitasatosporales</taxon>
        <taxon>Streptomycetaceae</taxon>
        <taxon>Streptomyces</taxon>
    </lineage>
</organism>
<dbReference type="KEGG" id="sals:SLNWT_6565"/>
<gene>
    <name evidence="3" type="ORF">SLNWT_6565</name>
</gene>
<reference evidence="3 4" key="1">
    <citation type="submission" date="2015-01" db="EMBL/GenBank/DDBJ databases">
        <title>Enhanced salinomycin production by adjusting the supply of polyketide extender units in Streptomyce albus DSM 41398.</title>
        <authorList>
            <person name="Lu C."/>
        </authorList>
    </citation>
    <scope>NUCLEOTIDE SEQUENCE [LARGE SCALE GENOMIC DNA]</scope>
    <source>
        <strain evidence="4">ATCC 21838 / DSM 41398 / FERM P-419 / JCM 4703 / NBRC 107858</strain>
    </source>
</reference>
<name>A0A0B5F7Y9_STRA4</name>
<dbReference type="Proteomes" id="UP000031523">
    <property type="component" value="Chromosome"/>
</dbReference>
<dbReference type="SUPFAM" id="SSF53850">
    <property type="entry name" value="Periplasmic binding protein-like II"/>
    <property type="match status" value="1"/>
</dbReference>
<evidence type="ECO:0000313" key="3">
    <source>
        <dbReference type="EMBL" id="AJE86941.1"/>
    </source>
</evidence>
<protein>
    <submittedName>
        <fullName evidence="3">von Willebrand factor</fullName>
    </submittedName>
</protein>
<evidence type="ECO:0000256" key="1">
    <source>
        <dbReference type="SAM" id="MobiDB-lite"/>
    </source>
</evidence>
<keyword evidence="4" id="KW-1185">Reference proteome</keyword>
<accession>A0A0B5F7Y9</accession>
<dbReference type="AlphaFoldDB" id="A0A0B5F7Y9"/>
<evidence type="ECO:0000259" key="2">
    <source>
        <dbReference type="PROSITE" id="PS50234"/>
    </source>
</evidence>
<feature type="region of interest" description="Disordered" evidence="1">
    <location>
        <begin position="1"/>
        <end position="21"/>
    </location>
</feature>
<dbReference type="Pfam" id="PF13531">
    <property type="entry name" value="SBP_bac_11"/>
    <property type="match status" value="1"/>
</dbReference>
<dbReference type="SUPFAM" id="SSF53300">
    <property type="entry name" value="vWA-like"/>
    <property type="match status" value="1"/>
</dbReference>
<dbReference type="PROSITE" id="PS50234">
    <property type="entry name" value="VWFA"/>
    <property type="match status" value="1"/>
</dbReference>
<evidence type="ECO:0000313" key="4">
    <source>
        <dbReference type="Proteomes" id="UP000031523"/>
    </source>
</evidence>
<dbReference type="InterPro" id="IPR002035">
    <property type="entry name" value="VWF_A"/>
</dbReference>
<dbReference type="Gene3D" id="3.40.50.410">
    <property type="entry name" value="von Willebrand factor, type A domain"/>
    <property type="match status" value="1"/>
</dbReference>
<dbReference type="SMART" id="SM00327">
    <property type="entry name" value="VWA"/>
    <property type="match status" value="1"/>
</dbReference>
<dbReference type="Gene3D" id="3.40.190.10">
    <property type="entry name" value="Periplasmic binding protein-like II"/>
    <property type="match status" value="2"/>
</dbReference>
<proteinExistence type="predicted"/>
<feature type="region of interest" description="Disordered" evidence="1">
    <location>
        <begin position="338"/>
        <end position="360"/>
    </location>
</feature>